<proteinExistence type="inferred from homology"/>
<protein>
    <recommendedName>
        <fullName evidence="6">GDSL esterase/lipase</fullName>
    </recommendedName>
</protein>
<keyword evidence="2" id="KW-0325">Glycoprotein</keyword>
<evidence type="ECO:0000256" key="2">
    <source>
        <dbReference type="ARBA" id="ARBA00023180"/>
    </source>
</evidence>
<evidence type="ECO:0008006" key="6">
    <source>
        <dbReference type="Google" id="ProtNLM"/>
    </source>
</evidence>
<evidence type="ECO:0000256" key="1">
    <source>
        <dbReference type="ARBA" id="ARBA00008668"/>
    </source>
</evidence>
<dbReference type="Proteomes" id="UP001227230">
    <property type="component" value="Chromosome 15"/>
</dbReference>
<comment type="similarity">
    <text evidence="1">Belongs to the 'GDSL' lipolytic enzyme family.</text>
</comment>
<organism evidence="4 5">
    <name type="scientific">Vitis vinifera</name>
    <name type="common">Grape</name>
    <dbReference type="NCBI Taxonomy" id="29760"/>
    <lineage>
        <taxon>Eukaryota</taxon>
        <taxon>Viridiplantae</taxon>
        <taxon>Streptophyta</taxon>
        <taxon>Embryophyta</taxon>
        <taxon>Tracheophyta</taxon>
        <taxon>Spermatophyta</taxon>
        <taxon>Magnoliopsida</taxon>
        <taxon>eudicotyledons</taxon>
        <taxon>Gunneridae</taxon>
        <taxon>Pentapetalae</taxon>
        <taxon>rosids</taxon>
        <taxon>Vitales</taxon>
        <taxon>Vitaceae</taxon>
        <taxon>Viteae</taxon>
        <taxon>Vitis</taxon>
    </lineage>
</organism>
<dbReference type="Gene3D" id="3.40.50.1110">
    <property type="entry name" value="SGNH hydrolase"/>
    <property type="match status" value="1"/>
</dbReference>
<gene>
    <name evidence="4" type="ORF">VitviT2T_023811</name>
</gene>
<dbReference type="Pfam" id="PF00657">
    <property type="entry name" value="Lipase_GDSL"/>
    <property type="match status" value="1"/>
</dbReference>
<dbReference type="InterPro" id="IPR001087">
    <property type="entry name" value="GDSL"/>
</dbReference>
<sequence>MKLSAPEISTFTVIFVVFMAVSALSTEPKCEFKAIFNFGDSNSDTGGFWAAFPAPSPPNGMTFFKKPSGRACDGRLILDFLAQALGLPFISPYLQSIGSDYRHGANYATLASTVLLPNTSLFVTGISPFSLAIQLNQMKQFKVLVDEHHFSGTIFTSLHNSHVSIRSFSSEFDPFNGLKHVPKCLVLLVQDDKLCLDVSEV</sequence>
<keyword evidence="3" id="KW-0732">Signal</keyword>
<reference evidence="4 5" key="1">
    <citation type="journal article" date="2023" name="Hortic Res">
        <title>The complete reference genome for grapevine (Vitis vinifera L.) genetics and breeding.</title>
        <authorList>
            <person name="Shi X."/>
            <person name="Cao S."/>
            <person name="Wang X."/>
            <person name="Huang S."/>
            <person name="Wang Y."/>
            <person name="Liu Z."/>
            <person name="Liu W."/>
            <person name="Leng X."/>
            <person name="Peng Y."/>
            <person name="Wang N."/>
            <person name="Wang Y."/>
            <person name="Ma Z."/>
            <person name="Xu X."/>
            <person name="Zhang F."/>
            <person name="Xue H."/>
            <person name="Zhong H."/>
            <person name="Wang Y."/>
            <person name="Zhang K."/>
            <person name="Velt A."/>
            <person name="Avia K."/>
            <person name="Holtgrawe D."/>
            <person name="Grimplet J."/>
            <person name="Matus J.T."/>
            <person name="Ware D."/>
            <person name="Wu X."/>
            <person name="Wang H."/>
            <person name="Liu C."/>
            <person name="Fang Y."/>
            <person name="Rustenholz C."/>
            <person name="Cheng Z."/>
            <person name="Xiao H."/>
            <person name="Zhou Y."/>
        </authorList>
    </citation>
    <scope>NUCLEOTIDE SEQUENCE [LARGE SCALE GENOMIC DNA]</scope>
    <source>
        <strain evidence="5">cv. Pinot noir / PN40024</strain>
        <tissue evidence="4">Leaf</tissue>
    </source>
</reference>
<dbReference type="EMBL" id="CP126662">
    <property type="protein sequence ID" value="WKA05875.1"/>
    <property type="molecule type" value="Genomic_DNA"/>
</dbReference>
<feature type="chain" id="PRO_5045859234" description="GDSL esterase/lipase" evidence="3">
    <location>
        <begin position="24"/>
        <end position="201"/>
    </location>
</feature>
<name>A0ABY9DDT9_VITVI</name>
<evidence type="ECO:0000313" key="5">
    <source>
        <dbReference type="Proteomes" id="UP001227230"/>
    </source>
</evidence>
<dbReference type="PANTHER" id="PTHR22835:SF476">
    <property type="entry name" value="OS06G0160200 PROTEIN"/>
    <property type="match status" value="1"/>
</dbReference>
<evidence type="ECO:0000313" key="4">
    <source>
        <dbReference type="EMBL" id="WKA05875.1"/>
    </source>
</evidence>
<feature type="signal peptide" evidence="3">
    <location>
        <begin position="1"/>
        <end position="23"/>
    </location>
</feature>
<dbReference type="InterPro" id="IPR036514">
    <property type="entry name" value="SGNH_hydro_sf"/>
</dbReference>
<accession>A0ABY9DDT9</accession>
<keyword evidence="5" id="KW-1185">Reference proteome</keyword>
<evidence type="ECO:0000256" key="3">
    <source>
        <dbReference type="SAM" id="SignalP"/>
    </source>
</evidence>
<dbReference type="PANTHER" id="PTHR22835">
    <property type="entry name" value="ZINC FINGER FYVE DOMAIN CONTAINING PROTEIN"/>
    <property type="match status" value="1"/>
</dbReference>